<proteinExistence type="inferred from homology"/>
<dbReference type="PRINTS" id="PR00686">
    <property type="entry name" value="TIFACTORIID"/>
</dbReference>
<comment type="similarity">
    <text evidence="1">Belongs to the TBP family.</text>
</comment>
<gene>
    <name evidence="5" type="ORF">AArcSt11_12160</name>
</gene>
<evidence type="ECO:0000256" key="3">
    <source>
        <dbReference type="ARBA" id="ARBA00023125"/>
    </source>
</evidence>
<evidence type="ECO:0000313" key="6">
    <source>
        <dbReference type="Proteomes" id="UP001202674"/>
    </source>
</evidence>
<dbReference type="Pfam" id="PF00352">
    <property type="entry name" value="TBP"/>
    <property type="match status" value="2"/>
</dbReference>
<keyword evidence="6" id="KW-1185">Reference proteome</keyword>
<keyword evidence="2" id="KW-0677">Repeat</keyword>
<dbReference type="InterPro" id="IPR012295">
    <property type="entry name" value="TBP_dom_sf"/>
</dbReference>
<evidence type="ECO:0008006" key="7">
    <source>
        <dbReference type="Google" id="ProtNLM"/>
    </source>
</evidence>
<dbReference type="InterPro" id="IPR000814">
    <property type="entry name" value="TBP"/>
</dbReference>
<accession>A0AAE3K6H1</accession>
<evidence type="ECO:0000256" key="2">
    <source>
        <dbReference type="ARBA" id="ARBA00022737"/>
    </source>
</evidence>
<dbReference type="EMBL" id="JAKRVY010000007">
    <property type="protein sequence ID" value="MCL9814405.1"/>
    <property type="molecule type" value="Genomic_DNA"/>
</dbReference>
<evidence type="ECO:0000256" key="1">
    <source>
        <dbReference type="ARBA" id="ARBA00005560"/>
    </source>
</evidence>
<keyword evidence="3" id="KW-0238">DNA-binding</keyword>
<dbReference type="GO" id="GO:0003677">
    <property type="term" value="F:DNA binding"/>
    <property type="evidence" value="ECO:0007669"/>
    <property type="project" value="UniProtKB-KW"/>
</dbReference>
<dbReference type="Gene3D" id="3.30.310.10">
    <property type="entry name" value="TATA-Binding Protein"/>
    <property type="match status" value="2"/>
</dbReference>
<dbReference type="PANTHER" id="PTHR10126">
    <property type="entry name" value="TATA-BOX BINDING PROTEIN"/>
    <property type="match status" value="1"/>
</dbReference>
<protein>
    <recommendedName>
        <fullName evidence="7">TATA-box-binding protein C</fullName>
    </recommendedName>
</protein>
<dbReference type="AlphaFoldDB" id="A0AAE3K6H1"/>
<name>A0AAE3K6H1_9EURY</name>
<dbReference type="RefSeq" id="WP_250597412.1">
    <property type="nucleotide sequence ID" value="NZ_JAKRVY010000007.1"/>
</dbReference>
<organism evidence="5 6">
    <name type="scientific">Natranaeroarchaeum aerophilus</name>
    <dbReference type="NCBI Taxonomy" id="2917711"/>
    <lineage>
        <taxon>Archaea</taxon>
        <taxon>Methanobacteriati</taxon>
        <taxon>Methanobacteriota</taxon>
        <taxon>Stenosarchaea group</taxon>
        <taxon>Halobacteria</taxon>
        <taxon>Halobacteriales</taxon>
        <taxon>Natronoarchaeaceae</taxon>
        <taxon>Natranaeroarchaeum</taxon>
    </lineage>
</organism>
<keyword evidence="4" id="KW-0804">Transcription</keyword>
<reference evidence="5 6" key="1">
    <citation type="journal article" date="2022" name="Syst. Appl. Microbiol.">
        <title>Natronocalculus amylovorans gen. nov., sp. nov., and Natranaeroarchaeum aerophilus sp. nov., dominant culturable amylolytic natronoarchaea from hypersaline soda lakes in southwestern Siberia.</title>
        <authorList>
            <person name="Sorokin D.Y."/>
            <person name="Elcheninov A.G."/>
            <person name="Khizhniak T.V."/>
            <person name="Koenen M."/>
            <person name="Bale N.J."/>
            <person name="Damste J.S.S."/>
            <person name="Kublanov I.V."/>
        </authorList>
    </citation>
    <scope>NUCLEOTIDE SEQUENCE [LARGE SCALE GENOMIC DNA]</scope>
    <source>
        <strain evidence="5 6">AArc-St1-1</strain>
    </source>
</reference>
<dbReference type="GO" id="GO:0006352">
    <property type="term" value="P:DNA-templated transcription initiation"/>
    <property type="evidence" value="ECO:0007669"/>
    <property type="project" value="InterPro"/>
</dbReference>
<evidence type="ECO:0000256" key="4">
    <source>
        <dbReference type="ARBA" id="ARBA00023163"/>
    </source>
</evidence>
<sequence length="181" mass="20456">MVNYTLVNVVAGGDLGIEVDLHNAFEDMKYLSPSYEPEEAPGLHFELPDTSVTVMLFRTGTYHLTGGENVDQIKEAYNELVDILEEHLGLKVVIEEPDVRNLVYNGNIGQEVNLEAVALDLHEDVEYDPTLSPGLNYRKKEYRGLFTLYRTGSYIYTGNPDPLDAKKALESFNEELRQLLD</sequence>
<dbReference type="Proteomes" id="UP001202674">
    <property type="component" value="Unassembled WGS sequence"/>
</dbReference>
<comment type="caution">
    <text evidence="5">The sequence shown here is derived from an EMBL/GenBank/DDBJ whole genome shotgun (WGS) entry which is preliminary data.</text>
</comment>
<evidence type="ECO:0000313" key="5">
    <source>
        <dbReference type="EMBL" id="MCL9814405.1"/>
    </source>
</evidence>
<dbReference type="SUPFAM" id="SSF55945">
    <property type="entry name" value="TATA-box binding protein-like"/>
    <property type="match status" value="2"/>
</dbReference>